<dbReference type="RefSeq" id="WP_309863081.1">
    <property type="nucleotide sequence ID" value="NZ_JAVDQG010000002.1"/>
</dbReference>
<sequence length="382" mass="42070">MKIGRMIHRLDYPLLFFILVLAVISIVAISGATYSTNPSFVQQQLYWYILGILLMGATLLFDYRVLAQGRFVYLLYGLGLLLLLLVWIPGVGVSVKGAQRWVNFFGFQFLPSEFMKLFLIITLAKVANEIQQVPIRSWRELAKLTALFTVPFFIILKQPDLGTSLVLVGILVSIMLAGGVDWRIFAVGLIAAFILIGGVFILFFTEHPLLHSLLEEHQIQRIETFVNPASDPTGSGYQLTQSMIAVGSGQLDGKGFQQGTQAQGRWLPEPHNDFIFAVFAEEFGFIGGSILLCTFLFLTYRMIQVGIRCEDRFGACLVAGVTGMIVFQVFQNIGMTVGLLPVTGLPLPFISYGGSALISNLIAVGLVLNVGMRQGGINLFAD</sequence>
<proteinExistence type="inferred from homology"/>
<gene>
    <name evidence="11" type="primary">rodA</name>
    <name evidence="12" type="ORF">JOE21_000994</name>
</gene>
<keyword evidence="4 11" id="KW-0808">Transferase</keyword>
<feature type="transmembrane region" description="Helical" evidence="11">
    <location>
        <begin position="184"/>
        <end position="204"/>
    </location>
</feature>
<comment type="catalytic activity">
    <reaction evidence="11">
        <text>[GlcNAc-(1-&gt;4)-Mur2Ac(oyl-L-Ala-gamma-D-Glu-L-Lys-D-Ala-D-Ala)](n)-di-trans,octa-cis-undecaprenyl diphosphate + beta-D-GlcNAc-(1-&gt;4)-Mur2Ac(oyl-L-Ala-gamma-D-Glu-L-Lys-D-Ala-D-Ala)-di-trans,octa-cis-undecaprenyl diphosphate = [GlcNAc-(1-&gt;4)-Mur2Ac(oyl-L-Ala-gamma-D-Glu-L-Lys-D-Ala-D-Ala)](n+1)-di-trans,octa-cis-undecaprenyl diphosphate + di-trans,octa-cis-undecaprenyl diphosphate + H(+)</text>
        <dbReference type="Rhea" id="RHEA:23708"/>
        <dbReference type="Rhea" id="RHEA-COMP:9602"/>
        <dbReference type="Rhea" id="RHEA-COMP:9603"/>
        <dbReference type="ChEBI" id="CHEBI:15378"/>
        <dbReference type="ChEBI" id="CHEBI:58405"/>
        <dbReference type="ChEBI" id="CHEBI:60033"/>
        <dbReference type="ChEBI" id="CHEBI:78435"/>
        <dbReference type="EC" id="2.4.99.28"/>
    </reaction>
</comment>
<feature type="transmembrane region" description="Helical" evidence="11">
    <location>
        <begin position="350"/>
        <end position="370"/>
    </location>
</feature>
<name>A0ABU1IKR7_9BACL</name>
<dbReference type="InterPro" id="IPR001182">
    <property type="entry name" value="FtsW/RodA"/>
</dbReference>
<feature type="transmembrane region" description="Helical" evidence="11">
    <location>
        <begin position="312"/>
        <end position="330"/>
    </location>
</feature>
<keyword evidence="6 11" id="KW-0133">Cell shape</keyword>
<keyword evidence="7 11" id="KW-0573">Peptidoglycan synthesis</keyword>
<feature type="transmembrane region" description="Helical" evidence="11">
    <location>
        <begin position="73"/>
        <end position="95"/>
    </location>
</feature>
<evidence type="ECO:0000313" key="13">
    <source>
        <dbReference type="Proteomes" id="UP001185012"/>
    </source>
</evidence>
<feature type="transmembrane region" description="Helical" evidence="11">
    <location>
        <begin position="274"/>
        <end position="300"/>
    </location>
</feature>
<keyword evidence="10 11" id="KW-0961">Cell wall biogenesis/degradation</keyword>
<protein>
    <recommendedName>
        <fullName evidence="11">Peptidoglycan glycosyltransferase RodA</fullName>
        <shortName evidence="11">PGT</shortName>
        <ecNumber evidence="11">2.4.99.28</ecNumber>
    </recommendedName>
    <alternativeName>
        <fullName evidence="11">Cell elongation protein RodA</fullName>
    </alternativeName>
    <alternativeName>
        <fullName evidence="11">Cell wall polymerase</fullName>
    </alternativeName>
    <alternativeName>
        <fullName evidence="11">Peptidoglycan polymerase</fullName>
        <shortName evidence="11">PG polymerase</shortName>
    </alternativeName>
</protein>
<keyword evidence="5 11" id="KW-0812">Transmembrane</keyword>
<dbReference type="PROSITE" id="PS00428">
    <property type="entry name" value="FTSW_RODA_SPOVE"/>
    <property type="match status" value="1"/>
</dbReference>
<dbReference type="EC" id="2.4.99.28" evidence="11"/>
<keyword evidence="2 11" id="KW-1003">Cell membrane</keyword>
<comment type="caution">
    <text evidence="12">The sequence shown here is derived from an EMBL/GenBank/DDBJ whole genome shotgun (WGS) entry which is preliminary data.</text>
</comment>
<dbReference type="InterPro" id="IPR011923">
    <property type="entry name" value="RodA/MrdB"/>
</dbReference>
<evidence type="ECO:0000256" key="7">
    <source>
        <dbReference type="ARBA" id="ARBA00022984"/>
    </source>
</evidence>
<evidence type="ECO:0000256" key="3">
    <source>
        <dbReference type="ARBA" id="ARBA00022676"/>
    </source>
</evidence>
<evidence type="ECO:0000256" key="2">
    <source>
        <dbReference type="ARBA" id="ARBA00022475"/>
    </source>
</evidence>
<organism evidence="12 13">
    <name type="scientific">Desmospora profundinema</name>
    <dbReference type="NCBI Taxonomy" id="1571184"/>
    <lineage>
        <taxon>Bacteria</taxon>
        <taxon>Bacillati</taxon>
        <taxon>Bacillota</taxon>
        <taxon>Bacilli</taxon>
        <taxon>Bacillales</taxon>
        <taxon>Thermoactinomycetaceae</taxon>
        <taxon>Desmospora</taxon>
    </lineage>
</organism>
<dbReference type="NCBIfam" id="TIGR02210">
    <property type="entry name" value="rodA_shape"/>
    <property type="match status" value="1"/>
</dbReference>
<dbReference type="PANTHER" id="PTHR30474">
    <property type="entry name" value="CELL CYCLE PROTEIN"/>
    <property type="match status" value="1"/>
</dbReference>
<evidence type="ECO:0000256" key="11">
    <source>
        <dbReference type="HAMAP-Rule" id="MF_02079"/>
    </source>
</evidence>
<keyword evidence="13" id="KW-1185">Reference proteome</keyword>
<comment type="subcellular location">
    <subcellularLocation>
        <location evidence="11">Cell membrane</location>
        <topology evidence="11">Multi-pass membrane protein</topology>
    </subcellularLocation>
    <subcellularLocation>
        <location evidence="1">Membrane</location>
        <topology evidence="1">Multi-pass membrane protein</topology>
    </subcellularLocation>
</comment>
<evidence type="ECO:0000256" key="4">
    <source>
        <dbReference type="ARBA" id="ARBA00022679"/>
    </source>
</evidence>
<evidence type="ECO:0000256" key="1">
    <source>
        <dbReference type="ARBA" id="ARBA00004141"/>
    </source>
</evidence>
<feature type="transmembrane region" description="Helical" evidence="11">
    <location>
        <begin position="45"/>
        <end position="61"/>
    </location>
</feature>
<dbReference type="PANTHER" id="PTHR30474:SF1">
    <property type="entry name" value="PEPTIDOGLYCAN GLYCOSYLTRANSFERASE MRDB"/>
    <property type="match status" value="1"/>
</dbReference>
<evidence type="ECO:0000256" key="9">
    <source>
        <dbReference type="ARBA" id="ARBA00023136"/>
    </source>
</evidence>
<keyword evidence="3 11" id="KW-0328">Glycosyltransferase</keyword>
<dbReference type="InterPro" id="IPR018365">
    <property type="entry name" value="Cell_cycle_FtsW-rel_CS"/>
</dbReference>
<comment type="similarity">
    <text evidence="11">Belongs to the SEDS family. MrdB/RodA subfamily.</text>
</comment>
<comment type="function">
    <text evidence="11">Peptidoglycan polymerase that is essential for cell wall elongation.</text>
</comment>
<evidence type="ECO:0000256" key="8">
    <source>
        <dbReference type="ARBA" id="ARBA00022989"/>
    </source>
</evidence>
<dbReference type="HAMAP" id="MF_02079">
    <property type="entry name" value="PGT_RodA"/>
    <property type="match status" value="1"/>
</dbReference>
<dbReference type="EMBL" id="JAVDQG010000002">
    <property type="protein sequence ID" value="MDR6225003.1"/>
    <property type="molecule type" value="Genomic_DNA"/>
</dbReference>
<comment type="pathway">
    <text evidence="11">Cell wall biogenesis; peptidoglycan biosynthesis.</text>
</comment>
<accession>A0ABU1IKR7</accession>
<evidence type="ECO:0000256" key="6">
    <source>
        <dbReference type="ARBA" id="ARBA00022960"/>
    </source>
</evidence>
<keyword evidence="8 11" id="KW-1133">Transmembrane helix</keyword>
<feature type="transmembrane region" description="Helical" evidence="11">
    <location>
        <begin position="161"/>
        <end position="177"/>
    </location>
</feature>
<feature type="transmembrane region" description="Helical" evidence="11">
    <location>
        <begin position="12"/>
        <end position="33"/>
    </location>
</feature>
<reference evidence="12 13" key="1">
    <citation type="submission" date="2023-07" db="EMBL/GenBank/DDBJ databases">
        <title>Genomic Encyclopedia of Type Strains, Phase IV (KMG-IV): sequencing the most valuable type-strain genomes for metagenomic binning, comparative biology and taxonomic classification.</title>
        <authorList>
            <person name="Goeker M."/>
        </authorList>
    </citation>
    <scope>NUCLEOTIDE SEQUENCE [LARGE SCALE GENOMIC DNA]</scope>
    <source>
        <strain evidence="12 13">DSM 45903</strain>
    </source>
</reference>
<dbReference type="Proteomes" id="UP001185012">
    <property type="component" value="Unassembled WGS sequence"/>
</dbReference>
<keyword evidence="9 11" id="KW-0472">Membrane</keyword>
<dbReference type="Pfam" id="PF01098">
    <property type="entry name" value="FTSW_RODA_SPOVE"/>
    <property type="match status" value="1"/>
</dbReference>
<evidence type="ECO:0000256" key="10">
    <source>
        <dbReference type="ARBA" id="ARBA00023316"/>
    </source>
</evidence>
<evidence type="ECO:0000256" key="5">
    <source>
        <dbReference type="ARBA" id="ARBA00022692"/>
    </source>
</evidence>
<evidence type="ECO:0000313" key="12">
    <source>
        <dbReference type="EMBL" id="MDR6225003.1"/>
    </source>
</evidence>